<keyword evidence="2" id="KW-1185">Reference proteome</keyword>
<name>A0ABQ7DM58_BRACR</name>
<sequence length="294" mass="32786">MYVSLSTFVQTVTSCPLGSSTNTLPDLDHVSVSNQGLLPILQAIYLQSGCESFQTDRKYIQALSTREFDGQGYEPTSYSKFNKEFDTMITPASGFLPPGSGFLPSGSGFLPPGLGPGVRVWVLPPASRPSDLSYLRINGNLPLIRYQLGQEGVSLDPRKRGRRHDLHYKYRFLNLRKGVEDVLDQSSQFRSRQGKVPYLEDLLLRHADDRLVPAITINQMNFHAHCSTSTTLLAGSGHDLQLISRVPRCSLKHLDTSCSLQHIDMSTICSGHVPPRTDDSYQLQSYVLPRLRAY</sequence>
<dbReference type="Proteomes" id="UP000266723">
    <property type="component" value="Unassembled WGS sequence"/>
</dbReference>
<reference evidence="1 2" key="1">
    <citation type="journal article" date="2020" name="BMC Genomics">
        <title>Intraspecific diversification of the crop wild relative Brassica cretica Lam. using demographic model selection.</title>
        <authorList>
            <person name="Kioukis A."/>
            <person name="Michalopoulou V.A."/>
            <person name="Briers L."/>
            <person name="Pirintsos S."/>
            <person name="Studholme D.J."/>
            <person name="Pavlidis P."/>
            <person name="Sarris P.F."/>
        </authorList>
    </citation>
    <scope>NUCLEOTIDE SEQUENCE [LARGE SCALE GENOMIC DNA]</scope>
    <source>
        <strain evidence="2">cv. PFS-1207/04</strain>
    </source>
</reference>
<organism evidence="1 2">
    <name type="scientific">Brassica cretica</name>
    <name type="common">Mustard</name>
    <dbReference type="NCBI Taxonomy" id="69181"/>
    <lineage>
        <taxon>Eukaryota</taxon>
        <taxon>Viridiplantae</taxon>
        <taxon>Streptophyta</taxon>
        <taxon>Embryophyta</taxon>
        <taxon>Tracheophyta</taxon>
        <taxon>Spermatophyta</taxon>
        <taxon>Magnoliopsida</taxon>
        <taxon>eudicotyledons</taxon>
        <taxon>Gunneridae</taxon>
        <taxon>Pentapetalae</taxon>
        <taxon>rosids</taxon>
        <taxon>malvids</taxon>
        <taxon>Brassicales</taxon>
        <taxon>Brassicaceae</taxon>
        <taxon>Brassiceae</taxon>
        <taxon>Brassica</taxon>
    </lineage>
</organism>
<evidence type="ECO:0000313" key="2">
    <source>
        <dbReference type="Proteomes" id="UP000266723"/>
    </source>
</evidence>
<comment type="caution">
    <text evidence="1">The sequence shown here is derived from an EMBL/GenBank/DDBJ whole genome shotgun (WGS) entry which is preliminary data.</text>
</comment>
<evidence type="ECO:0000313" key="1">
    <source>
        <dbReference type="EMBL" id="KAF3578416.1"/>
    </source>
</evidence>
<protein>
    <submittedName>
        <fullName evidence="1">Uncharacterized protein</fullName>
    </submittedName>
</protein>
<gene>
    <name evidence="1" type="ORF">DY000_02032115</name>
</gene>
<dbReference type="EMBL" id="QGKV02000649">
    <property type="protein sequence ID" value="KAF3578416.1"/>
    <property type="molecule type" value="Genomic_DNA"/>
</dbReference>
<proteinExistence type="predicted"/>
<accession>A0ABQ7DM58</accession>